<evidence type="ECO:0000313" key="2">
    <source>
        <dbReference type="EMBL" id="THV34761.1"/>
    </source>
</evidence>
<dbReference type="AlphaFoldDB" id="A0A4S8PW62"/>
<dbReference type="Proteomes" id="UP000307378">
    <property type="component" value="Unassembled WGS sequence"/>
</dbReference>
<evidence type="ECO:0000313" key="3">
    <source>
        <dbReference type="Proteomes" id="UP000307378"/>
    </source>
</evidence>
<dbReference type="Gene3D" id="1.20.210.10">
    <property type="entry name" value="Cytochrome c oxidase-like, subunit I domain"/>
    <property type="match status" value="1"/>
</dbReference>
<sequence length="125" mass="13144">MRGLAYFCFVSAAAYALVGMGFGIVMAASHDHTLSTAHAHLNLLGWVSMAIYGLFYHTVPAAAETRLARIHVVVATLGLWIIIPGIAMAVMGMSEGPAVIGSLLTIVGMILFAARVATMKRSLAV</sequence>
<feature type="transmembrane region" description="Helical" evidence="1">
    <location>
        <begin position="43"/>
        <end position="63"/>
    </location>
</feature>
<accession>A0A4S8PW62</accession>
<proteinExistence type="predicted"/>
<reference evidence="2 3" key="1">
    <citation type="submission" date="2019-04" db="EMBL/GenBank/DDBJ databases">
        <title>genome sequence of strain W3.</title>
        <authorList>
            <person name="Gao J."/>
            <person name="Sun J."/>
        </authorList>
    </citation>
    <scope>NUCLEOTIDE SEQUENCE [LARGE SCALE GENOMIC DNA]</scope>
    <source>
        <strain evidence="2 3">W3</strain>
    </source>
</reference>
<evidence type="ECO:0000256" key="1">
    <source>
        <dbReference type="SAM" id="Phobius"/>
    </source>
</evidence>
<name>A0A4S8PW62_9HYPH</name>
<organism evidence="2 3">
    <name type="scientific">Rhizobium rosettiformans W3</name>
    <dbReference type="NCBI Taxonomy" id="538378"/>
    <lineage>
        <taxon>Bacteria</taxon>
        <taxon>Pseudomonadati</taxon>
        <taxon>Pseudomonadota</taxon>
        <taxon>Alphaproteobacteria</taxon>
        <taxon>Hyphomicrobiales</taxon>
        <taxon>Rhizobiaceae</taxon>
        <taxon>Rhizobium/Agrobacterium group</taxon>
        <taxon>Rhizobium</taxon>
    </lineage>
</organism>
<evidence type="ECO:0008006" key="4">
    <source>
        <dbReference type="Google" id="ProtNLM"/>
    </source>
</evidence>
<keyword evidence="1" id="KW-0812">Transmembrane</keyword>
<feature type="transmembrane region" description="Helical" evidence="1">
    <location>
        <begin position="70"/>
        <end position="92"/>
    </location>
</feature>
<protein>
    <recommendedName>
        <fullName evidence="4">Cbb3-type cytochrome c oxidase subunit I</fullName>
    </recommendedName>
</protein>
<comment type="caution">
    <text evidence="2">The sequence shown here is derived from an EMBL/GenBank/DDBJ whole genome shotgun (WGS) entry which is preliminary data.</text>
</comment>
<dbReference type="EMBL" id="STGU01000007">
    <property type="protein sequence ID" value="THV34761.1"/>
    <property type="molecule type" value="Genomic_DNA"/>
</dbReference>
<keyword evidence="1" id="KW-1133">Transmembrane helix</keyword>
<dbReference type="SUPFAM" id="SSF81442">
    <property type="entry name" value="Cytochrome c oxidase subunit I-like"/>
    <property type="match status" value="1"/>
</dbReference>
<dbReference type="RefSeq" id="WP_136541480.1">
    <property type="nucleotide sequence ID" value="NZ_STGU01000007.1"/>
</dbReference>
<keyword evidence="1" id="KW-0472">Membrane</keyword>
<dbReference type="InterPro" id="IPR036927">
    <property type="entry name" value="Cyt_c_oxase-like_su1_sf"/>
</dbReference>
<feature type="transmembrane region" description="Helical" evidence="1">
    <location>
        <begin position="98"/>
        <end position="117"/>
    </location>
</feature>
<gene>
    <name evidence="2" type="ORF">FAA86_13840</name>
</gene>